<accession>A0A7Y0S1K0</accession>
<gene>
    <name evidence="6" type="ORF">HKB21_03655</name>
</gene>
<feature type="domain" description="Sigma-54 factor interaction" evidence="5">
    <location>
        <begin position="1"/>
        <end position="35"/>
    </location>
</feature>
<organism evidence="6 7">
    <name type="scientific">Vibrio parahaemolyticus</name>
    <dbReference type="NCBI Taxonomy" id="670"/>
    <lineage>
        <taxon>Bacteria</taxon>
        <taxon>Pseudomonadati</taxon>
        <taxon>Pseudomonadota</taxon>
        <taxon>Gammaproteobacteria</taxon>
        <taxon>Vibrionales</taxon>
        <taxon>Vibrionaceae</taxon>
        <taxon>Vibrio</taxon>
    </lineage>
</organism>
<evidence type="ECO:0000313" key="7">
    <source>
        <dbReference type="Proteomes" id="UP000555836"/>
    </source>
</evidence>
<dbReference type="InterPro" id="IPR027417">
    <property type="entry name" value="P-loop_NTPase"/>
</dbReference>
<reference evidence="6 7" key="1">
    <citation type="submission" date="2020-04" db="EMBL/GenBank/DDBJ databases">
        <title>Whole-genome sequencing of Vibrio spp. from China reveals different genetic environments of blaCTX-M-14 among diverse lineages.</title>
        <authorList>
            <person name="Zheng Z."/>
            <person name="Ye L."/>
            <person name="Chen S."/>
        </authorList>
    </citation>
    <scope>NUCLEOTIDE SEQUENCE [LARGE SCALE GENOMIC DNA]</scope>
    <source>
        <strain evidence="6 7">Vb0574</strain>
    </source>
</reference>
<dbReference type="PROSITE" id="PS00688">
    <property type="entry name" value="SIGMA54_INTERACT_3"/>
    <property type="match status" value="1"/>
</dbReference>
<dbReference type="InterPro" id="IPR058031">
    <property type="entry name" value="AAA_lid_NorR"/>
</dbReference>
<dbReference type="Pfam" id="PF25601">
    <property type="entry name" value="AAA_lid_14"/>
    <property type="match status" value="1"/>
</dbReference>
<feature type="non-terminal residue" evidence="6">
    <location>
        <position position="88"/>
    </location>
</feature>
<dbReference type="InterPro" id="IPR002078">
    <property type="entry name" value="Sigma_54_int"/>
</dbReference>
<feature type="non-terminal residue" evidence="6">
    <location>
        <position position="1"/>
    </location>
</feature>
<name>A0A7Y0S1K0_VIBPH</name>
<sequence length="88" mass="9976">SSRCHLSQDAISALSQYHWPGNIRELENVIQRALVMRHGDYITAHDLMLPIELVASVPTAEPTSSFGHVEAKKQAEYQFILEKLRQFG</sequence>
<evidence type="ECO:0000256" key="3">
    <source>
        <dbReference type="ARBA" id="ARBA00023015"/>
    </source>
</evidence>
<dbReference type="InterPro" id="IPR025944">
    <property type="entry name" value="Sigma_54_int_dom_CS"/>
</dbReference>
<dbReference type="GO" id="GO:0006355">
    <property type="term" value="P:regulation of DNA-templated transcription"/>
    <property type="evidence" value="ECO:0007669"/>
    <property type="project" value="InterPro"/>
</dbReference>
<comment type="caution">
    <text evidence="6">The sequence shown here is derived from an EMBL/GenBank/DDBJ whole genome shotgun (WGS) entry which is preliminary data.</text>
</comment>
<dbReference type="EMBL" id="JABCLD010000469">
    <property type="protein sequence ID" value="NMU24713.1"/>
    <property type="molecule type" value="Genomic_DNA"/>
</dbReference>
<keyword evidence="3" id="KW-0805">Transcription regulation</keyword>
<dbReference type="Gene3D" id="1.10.8.60">
    <property type="match status" value="1"/>
</dbReference>
<keyword evidence="2" id="KW-0067">ATP-binding</keyword>
<evidence type="ECO:0000259" key="5">
    <source>
        <dbReference type="PROSITE" id="PS50045"/>
    </source>
</evidence>
<keyword evidence="1" id="KW-0547">Nucleotide-binding</keyword>
<evidence type="ECO:0000313" key="6">
    <source>
        <dbReference type="EMBL" id="NMU24713.1"/>
    </source>
</evidence>
<dbReference type="SUPFAM" id="SSF52540">
    <property type="entry name" value="P-loop containing nucleoside triphosphate hydrolases"/>
    <property type="match status" value="1"/>
</dbReference>
<dbReference type="PANTHER" id="PTHR32071">
    <property type="entry name" value="TRANSCRIPTIONAL REGULATORY PROTEIN"/>
    <property type="match status" value="1"/>
</dbReference>
<dbReference type="PROSITE" id="PS50045">
    <property type="entry name" value="SIGMA54_INTERACT_4"/>
    <property type="match status" value="1"/>
</dbReference>
<keyword evidence="4" id="KW-0804">Transcription</keyword>
<evidence type="ECO:0000256" key="1">
    <source>
        <dbReference type="ARBA" id="ARBA00022741"/>
    </source>
</evidence>
<evidence type="ECO:0000256" key="4">
    <source>
        <dbReference type="ARBA" id="ARBA00023163"/>
    </source>
</evidence>
<protein>
    <submittedName>
        <fullName evidence="6">Sigma-54-dependent Fis family transcriptional regulator</fullName>
    </submittedName>
</protein>
<dbReference type="AlphaFoldDB" id="A0A7Y0S1K0"/>
<proteinExistence type="predicted"/>
<dbReference type="Proteomes" id="UP000555836">
    <property type="component" value="Unassembled WGS sequence"/>
</dbReference>
<evidence type="ECO:0000256" key="2">
    <source>
        <dbReference type="ARBA" id="ARBA00022840"/>
    </source>
</evidence>
<dbReference type="GO" id="GO:0005524">
    <property type="term" value="F:ATP binding"/>
    <property type="evidence" value="ECO:0007669"/>
    <property type="project" value="UniProtKB-KW"/>
</dbReference>